<accession>A0A451D9X3</accession>
<dbReference type="Gene3D" id="2.40.50.140">
    <property type="entry name" value="Nucleic acid-binding proteins"/>
    <property type="match status" value="1"/>
</dbReference>
<dbReference type="GO" id="GO:0004815">
    <property type="term" value="F:aspartate-tRNA ligase activity"/>
    <property type="evidence" value="ECO:0007669"/>
    <property type="project" value="UniProtKB-UniRule"/>
</dbReference>
<dbReference type="InterPro" id="IPR004524">
    <property type="entry name" value="Asp-tRNA-ligase_1"/>
</dbReference>
<dbReference type="SUPFAM" id="SSF55261">
    <property type="entry name" value="GAD domain-like"/>
    <property type="match status" value="1"/>
</dbReference>
<comment type="subunit">
    <text evidence="8">Homodimer.</text>
</comment>
<feature type="domain" description="Aminoacyl-transfer RNA synthetases class-II family profile" evidence="9">
    <location>
        <begin position="138"/>
        <end position="555"/>
    </location>
</feature>
<dbReference type="Pfam" id="PF01336">
    <property type="entry name" value="tRNA_anti-codon"/>
    <property type="match status" value="1"/>
</dbReference>
<dbReference type="InterPro" id="IPR004364">
    <property type="entry name" value="Aa-tRNA-synt_II"/>
</dbReference>
<dbReference type="SUPFAM" id="SSF50249">
    <property type="entry name" value="Nucleic acid-binding proteins"/>
    <property type="match status" value="1"/>
</dbReference>
<evidence type="ECO:0000256" key="5">
    <source>
        <dbReference type="ARBA" id="ARBA00022840"/>
    </source>
</evidence>
<feature type="binding site" evidence="8">
    <location>
        <begin position="217"/>
        <end position="219"/>
    </location>
    <ligand>
        <name>ATP</name>
        <dbReference type="ChEBI" id="CHEBI:30616"/>
    </ligand>
</feature>
<dbReference type="EC" id="6.1.1.12" evidence="8"/>
<evidence type="ECO:0000313" key="10">
    <source>
        <dbReference type="EMBL" id="VFP83106.1"/>
    </source>
</evidence>
<dbReference type="GO" id="GO:0005524">
    <property type="term" value="F:ATP binding"/>
    <property type="evidence" value="ECO:0007669"/>
    <property type="project" value="UniProtKB-UniRule"/>
</dbReference>
<comment type="subcellular location">
    <subcellularLocation>
        <location evidence="8">Cytoplasm</location>
    </subcellularLocation>
</comment>
<dbReference type="InterPro" id="IPR029351">
    <property type="entry name" value="GAD_dom"/>
</dbReference>
<feature type="binding site" evidence="8">
    <location>
        <position position="489"/>
    </location>
    <ligand>
        <name>L-aspartate</name>
        <dbReference type="ChEBI" id="CHEBI:29991"/>
    </ligand>
</feature>
<dbReference type="PROSITE" id="PS50862">
    <property type="entry name" value="AA_TRNA_LIGASE_II"/>
    <property type="match status" value="1"/>
</dbReference>
<dbReference type="InterPro" id="IPR004115">
    <property type="entry name" value="GAD-like_sf"/>
</dbReference>
<dbReference type="InterPro" id="IPR012340">
    <property type="entry name" value="NA-bd_OB-fold"/>
</dbReference>
<dbReference type="AlphaFoldDB" id="A0A451D9X3"/>
<dbReference type="GO" id="GO:0005737">
    <property type="term" value="C:cytoplasm"/>
    <property type="evidence" value="ECO:0007669"/>
    <property type="project" value="UniProtKB-SubCell"/>
</dbReference>
<comment type="catalytic activity">
    <reaction evidence="8">
        <text>tRNA(Asp) + L-aspartate + ATP = L-aspartyl-tRNA(Asp) + AMP + diphosphate</text>
        <dbReference type="Rhea" id="RHEA:19649"/>
        <dbReference type="Rhea" id="RHEA-COMP:9660"/>
        <dbReference type="Rhea" id="RHEA-COMP:9678"/>
        <dbReference type="ChEBI" id="CHEBI:29991"/>
        <dbReference type="ChEBI" id="CHEBI:30616"/>
        <dbReference type="ChEBI" id="CHEBI:33019"/>
        <dbReference type="ChEBI" id="CHEBI:78442"/>
        <dbReference type="ChEBI" id="CHEBI:78516"/>
        <dbReference type="ChEBI" id="CHEBI:456215"/>
        <dbReference type="EC" id="6.1.1.12"/>
    </reaction>
</comment>
<evidence type="ECO:0000256" key="7">
    <source>
        <dbReference type="ARBA" id="ARBA00023146"/>
    </source>
</evidence>
<feature type="region of interest" description="Aspartate" evidence="8">
    <location>
        <begin position="195"/>
        <end position="198"/>
    </location>
</feature>
<protein>
    <recommendedName>
        <fullName evidence="8">Aspartate--tRNA ligase</fullName>
        <ecNumber evidence="8">6.1.1.12</ecNumber>
    </recommendedName>
    <alternativeName>
        <fullName evidence="8">Aspartyl-tRNA synthetase</fullName>
        <shortName evidence="8">AspRS</shortName>
    </alternativeName>
</protein>
<dbReference type="GO" id="GO:0006422">
    <property type="term" value="P:aspartyl-tRNA aminoacylation"/>
    <property type="evidence" value="ECO:0007669"/>
    <property type="project" value="UniProtKB-UniRule"/>
</dbReference>
<dbReference type="InterPro" id="IPR047089">
    <property type="entry name" value="Asp-tRNA-ligase_1_N"/>
</dbReference>
<dbReference type="PANTHER" id="PTHR22594">
    <property type="entry name" value="ASPARTYL/LYSYL-TRNA SYNTHETASE"/>
    <property type="match status" value="1"/>
</dbReference>
<feature type="binding site" evidence="8">
    <location>
        <position position="448"/>
    </location>
    <ligand>
        <name>L-aspartate</name>
        <dbReference type="ChEBI" id="CHEBI:29991"/>
    </ligand>
</feature>
<comment type="caution">
    <text evidence="8">Lacks conserved residue(s) required for the propagation of feature annotation.</text>
</comment>
<dbReference type="Pfam" id="PF02938">
    <property type="entry name" value="GAD"/>
    <property type="match status" value="1"/>
</dbReference>
<evidence type="ECO:0000259" key="9">
    <source>
        <dbReference type="PROSITE" id="PS50862"/>
    </source>
</evidence>
<evidence type="ECO:0000256" key="1">
    <source>
        <dbReference type="ARBA" id="ARBA00006303"/>
    </source>
</evidence>
<keyword evidence="4 8" id="KW-0547">Nucleotide-binding</keyword>
<sequence length="586" mass="66657">MRTKYCGHLNYAHVSQKVTLCGWVHRYRNLGNLIFIDMRDREGIVQIFFSVENKKVFSLACELRNEFCIQVMGIVCKRTEKNQNKTLLTGDIEIQATYLSIINRSESLPLDFSNQNSEEVRLKYRYLDLRRPEMAYRLKVRSIITSLARRFLDELGFLDIETPMLTNITPEGARNYIVPSRCHIGKFYSLPQSPQIFKQILMISGVDRYYQIAKCFRDEDLRADRQPEFTQIDIEASFITAPDLRDMMERLVRALWLKIKSVELGSFPVMTYAESRLRYGSDKPDLRNPMELVDIADLMQSINIKMFSESANDKNSRVISLCVPGGASLTRKQIDGYIQSVKNDGVKAVSWIKLNQRDKGLEGVTGPLSKSMMTEVMEVLFNRVKASNGDIIFIAADYNEIVTDALGVLRIRVGHHLQITNTCEYKPLWIVDFPMFEHHCKRGFTAMHHPFTAPKVGSIDQLKEKPDSVIADAYDLVINGYEVCGGSARISNLNMQIAVFDTLGISREDQSQKFGFFLDALKFGTPPHVGLACGLDRLVMLLTDSDNIRDVIAFPKTTSAACLMTEAPNIVHQKSLLELGITMHIN</sequence>
<dbReference type="InterPro" id="IPR002312">
    <property type="entry name" value="Asp/Asn-tRNA-synth_IIb"/>
</dbReference>
<evidence type="ECO:0000256" key="4">
    <source>
        <dbReference type="ARBA" id="ARBA00022741"/>
    </source>
</evidence>
<dbReference type="CDD" id="cd00777">
    <property type="entry name" value="AspRS_core"/>
    <property type="match status" value="1"/>
</dbReference>
<dbReference type="InterPro" id="IPR006195">
    <property type="entry name" value="aa-tRNA-synth_II"/>
</dbReference>
<dbReference type="PANTHER" id="PTHR22594:SF5">
    <property type="entry name" value="ASPARTATE--TRNA LIGASE, MITOCHONDRIAL"/>
    <property type="match status" value="1"/>
</dbReference>
<keyword evidence="6 8" id="KW-0648">Protein biosynthesis</keyword>
<comment type="function">
    <text evidence="8">Catalyzes the attachment of L-aspartate to tRNA(Asp) in a two-step reaction: L-aspartate is first activated by ATP to form Asp-AMP and then transferred to the acceptor end of tRNA(Asp).</text>
</comment>
<dbReference type="NCBIfam" id="TIGR00459">
    <property type="entry name" value="aspS_bact"/>
    <property type="match status" value="1"/>
</dbReference>
<dbReference type="InterPro" id="IPR045864">
    <property type="entry name" value="aa-tRNA-synth_II/BPL/LPL"/>
</dbReference>
<keyword evidence="3 8" id="KW-0436">Ligase</keyword>
<evidence type="ECO:0000256" key="2">
    <source>
        <dbReference type="ARBA" id="ARBA00022490"/>
    </source>
</evidence>
<keyword evidence="2 8" id="KW-0963">Cytoplasm</keyword>
<proteinExistence type="inferred from homology"/>
<feature type="binding site" evidence="8">
    <location>
        <begin position="534"/>
        <end position="537"/>
    </location>
    <ligand>
        <name>ATP</name>
        <dbReference type="ChEBI" id="CHEBI:30616"/>
    </ligand>
</feature>
<reference evidence="10 11" key="1">
    <citation type="submission" date="2019-02" db="EMBL/GenBank/DDBJ databases">
        <authorList>
            <person name="Manzano-Marin A."/>
            <person name="Manzano-Marin A."/>
        </authorList>
    </citation>
    <scope>NUCLEOTIDE SEQUENCE [LARGE SCALE GENOMIC DNA]</scope>
    <source>
        <strain evidence="10 11">ErCikochiana</strain>
    </source>
</reference>
<dbReference type="CDD" id="cd04317">
    <property type="entry name" value="EcAspRS_like_N"/>
    <property type="match status" value="1"/>
</dbReference>
<name>A0A451D9X3_9GAMM</name>
<dbReference type="InterPro" id="IPR047090">
    <property type="entry name" value="AspRS_core"/>
</dbReference>
<dbReference type="PRINTS" id="PR01042">
    <property type="entry name" value="TRNASYNTHASP"/>
</dbReference>
<dbReference type="SUPFAM" id="SSF55681">
    <property type="entry name" value="Class II aaRS and biotin synthetases"/>
    <property type="match status" value="1"/>
</dbReference>
<dbReference type="Proteomes" id="UP000294368">
    <property type="component" value="Chromosome"/>
</dbReference>
<organism evidence="10 11">
    <name type="scientific">Candidatus Erwinia haradaeae</name>
    <dbReference type="NCBI Taxonomy" id="1922217"/>
    <lineage>
        <taxon>Bacteria</taxon>
        <taxon>Pseudomonadati</taxon>
        <taxon>Pseudomonadota</taxon>
        <taxon>Gammaproteobacteria</taxon>
        <taxon>Enterobacterales</taxon>
        <taxon>Erwiniaceae</taxon>
        <taxon>Erwinia</taxon>
    </lineage>
</organism>
<dbReference type="NCBIfam" id="NF001750">
    <property type="entry name" value="PRK00476.1"/>
    <property type="match status" value="1"/>
</dbReference>
<feature type="binding site" evidence="8">
    <location>
        <position position="226"/>
    </location>
    <ligand>
        <name>ATP</name>
        <dbReference type="ChEBI" id="CHEBI:30616"/>
    </ligand>
</feature>
<evidence type="ECO:0000256" key="6">
    <source>
        <dbReference type="ARBA" id="ARBA00022917"/>
    </source>
</evidence>
<dbReference type="Gene3D" id="3.30.930.10">
    <property type="entry name" value="Bira Bifunctional Protein, Domain 2"/>
    <property type="match status" value="1"/>
</dbReference>
<dbReference type="RefSeq" id="WP_157988487.1">
    <property type="nucleotide sequence ID" value="NZ_LR217715.1"/>
</dbReference>
<feature type="binding site" evidence="8">
    <location>
        <position position="217"/>
    </location>
    <ligand>
        <name>L-aspartate</name>
        <dbReference type="ChEBI" id="CHEBI:29991"/>
    </ligand>
</feature>
<keyword evidence="7 8" id="KW-0030">Aminoacyl-tRNA synthetase</keyword>
<dbReference type="GO" id="GO:0003676">
    <property type="term" value="F:nucleic acid binding"/>
    <property type="evidence" value="ECO:0007669"/>
    <property type="project" value="InterPro"/>
</dbReference>
<dbReference type="Pfam" id="PF00152">
    <property type="entry name" value="tRNA-synt_2"/>
    <property type="match status" value="1"/>
</dbReference>
<feature type="binding site" evidence="8">
    <location>
        <position position="482"/>
    </location>
    <ligand>
        <name>ATP</name>
        <dbReference type="ChEBI" id="CHEBI:30616"/>
    </ligand>
</feature>
<gene>
    <name evidence="8 10" type="primary">aspS</name>
    <name evidence="10" type="ORF">ERCIKOCA2762_342</name>
</gene>
<evidence type="ECO:0000256" key="8">
    <source>
        <dbReference type="HAMAP-Rule" id="MF_00044"/>
    </source>
</evidence>
<comment type="similarity">
    <text evidence="1 8">Belongs to the class-II aminoacyl-tRNA synthetase family. Type 1 subfamily.</text>
</comment>
<keyword evidence="5 8" id="KW-0067">ATP-binding</keyword>
<dbReference type="Gene3D" id="3.30.1360.30">
    <property type="entry name" value="GAD-like domain"/>
    <property type="match status" value="1"/>
</dbReference>
<dbReference type="HAMAP" id="MF_00044">
    <property type="entry name" value="Asp_tRNA_synth_type1"/>
    <property type="match status" value="1"/>
</dbReference>
<dbReference type="OrthoDB" id="9802326at2"/>
<dbReference type="InterPro" id="IPR004365">
    <property type="entry name" value="NA-bd_OB_tRNA"/>
</dbReference>
<feature type="binding site" evidence="8">
    <location>
        <position position="171"/>
    </location>
    <ligand>
        <name>L-aspartate</name>
        <dbReference type="ChEBI" id="CHEBI:29991"/>
    </ligand>
</feature>
<dbReference type="EMBL" id="LR217715">
    <property type="protein sequence ID" value="VFP83106.1"/>
    <property type="molecule type" value="Genomic_DNA"/>
</dbReference>
<evidence type="ECO:0000256" key="3">
    <source>
        <dbReference type="ARBA" id="ARBA00022598"/>
    </source>
</evidence>
<evidence type="ECO:0000313" key="11">
    <source>
        <dbReference type="Proteomes" id="UP000294368"/>
    </source>
</evidence>